<evidence type="ECO:0000256" key="5">
    <source>
        <dbReference type="ARBA" id="ARBA00022853"/>
    </source>
</evidence>
<feature type="region of interest" description="Disordered" evidence="13">
    <location>
        <begin position="279"/>
        <end position="340"/>
    </location>
</feature>
<proteinExistence type="inferred from homology"/>
<name>A0A2C6KPW0_9APIC</name>
<feature type="compositionally biased region" description="Basic and acidic residues" evidence="13">
    <location>
        <begin position="512"/>
        <end position="524"/>
    </location>
</feature>
<gene>
    <name evidence="16" type="ORF">CSUI_000115</name>
</gene>
<feature type="domain" description="N-acetyltransferase" evidence="15">
    <location>
        <begin position="704"/>
        <end position="850"/>
    </location>
</feature>
<feature type="region of interest" description="Disordered" evidence="13">
    <location>
        <begin position="61"/>
        <end position="265"/>
    </location>
</feature>
<evidence type="ECO:0000256" key="1">
    <source>
        <dbReference type="ARBA" id="ARBA00004123"/>
    </source>
</evidence>
<dbReference type="OrthoDB" id="1937912at2759"/>
<evidence type="ECO:0000256" key="3">
    <source>
        <dbReference type="ARBA" id="ARBA00013184"/>
    </source>
</evidence>
<evidence type="ECO:0000313" key="17">
    <source>
        <dbReference type="Proteomes" id="UP000221165"/>
    </source>
</evidence>
<feature type="region of interest" description="Disordered" evidence="13">
    <location>
        <begin position="512"/>
        <end position="549"/>
    </location>
</feature>
<dbReference type="Gene3D" id="3.40.630.30">
    <property type="match status" value="1"/>
</dbReference>
<feature type="domain" description="Bromo" evidence="14">
    <location>
        <begin position="975"/>
        <end position="1045"/>
    </location>
</feature>
<feature type="compositionally biased region" description="Basic and acidic residues" evidence="13">
    <location>
        <begin position="103"/>
        <end position="113"/>
    </location>
</feature>
<dbReference type="PROSITE" id="PS51186">
    <property type="entry name" value="GNAT"/>
    <property type="match status" value="1"/>
</dbReference>
<evidence type="ECO:0000256" key="10">
    <source>
        <dbReference type="ARBA" id="ARBA00023242"/>
    </source>
</evidence>
<feature type="compositionally biased region" description="Basic and acidic residues" evidence="13">
    <location>
        <begin position="166"/>
        <end position="179"/>
    </location>
</feature>
<dbReference type="CDD" id="cd04301">
    <property type="entry name" value="NAT_SF"/>
    <property type="match status" value="1"/>
</dbReference>
<evidence type="ECO:0000256" key="2">
    <source>
        <dbReference type="ARBA" id="ARBA00008607"/>
    </source>
</evidence>
<dbReference type="InterPro" id="IPR037800">
    <property type="entry name" value="GCN5"/>
</dbReference>
<feature type="compositionally biased region" description="Basic and acidic residues" evidence="13">
    <location>
        <begin position="221"/>
        <end position="235"/>
    </location>
</feature>
<comment type="similarity">
    <text evidence="2">Belongs to the acetyltransferase family. GCN5 subfamily.</text>
</comment>
<feature type="region of interest" description="Disordered" evidence="13">
    <location>
        <begin position="400"/>
        <end position="436"/>
    </location>
</feature>
<feature type="compositionally biased region" description="Low complexity" evidence="13">
    <location>
        <begin position="306"/>
        <end position="316"/>
    </location>
</feature>
<feature type="compositionally biased region" description="Basic and acidic residues" evidence="13">
    <location>
        <begin position="282"/>
        <end position="305"/>
    </location>
</feature>
<keyword evidence="10" id="KW-0539">Nucleus</keyword>
<dbReference type="GeneID" id="94423560"/>
<evidence type="ECO:0000256" key="12">
    <source>
        <dbReference type="PROSITE-ProRule" id="PRU00035"/>
    </source>
</evidence>
<feature type="compositionally biased region" description="Basic and acidic residues" evidence="13">
    <location>
        <begin position="408"/>
        <end position="436"/>
    </location>
</feature>
<evidence type="ECO:0000259" key="15">
    <source>
        <dbReference type="PROSITE" id="PS51186"/>
    </source>
</evidence>
<dbReference type="FunFam" id="3.40.630.30:FF:000004">
    <property type="entry name" value="Histone acetyltransferase KAT2A"/>
    <property type="match status" value="1"/>
</dbReference>
<dbReference type="SMART" id="SM00297">
    <property type="entry name" value="BROMO"/>
    <property type="match status" value="1"/>
</dbReference>
<organism evidence="16 17">
    <name type="scientific">Cystoisospora suis</name>
    <dbReference type="NCBI Taxonomy" id="483139"/>
    <lineage>
        <taxon>Eukaryota</taxon>
        <taxon>Sar</taxon>
        <taxon>Alveolata</taxon>
        <taxon>Apicomplexa</taxon>
        <taxon>Conoidasida</taxon>
        <taxon>Coccidia</taxon>
        <taxon>Eucoccidiorida</taxon>
        <taxon>Eimeriorina</taxon>
        <taxon>Sarcocystidae</taxon>
        <taxon>Cystoisospora</taxon>
    </lineage>
</organism>
<evidence type="ECO:0000256" key="4">
    <source>
        <dbReference type="ARBA" id="ARBA00022679"/>
    </source>
</evidence>
<dbReference type="PROSITE" id="PS50014">
    <property type="entry name" value="BROMODOMAIN_2"/>
    <property type="match status" value="1"/>
</dbReference>
<keyword evidence="11" id="KW-0012">Acyltransferase</keyword>
<dbReference type="EMBL" id="MIGC01000045">
    <property type="protein sequence ID" value="PHJ26031.1"/>
    <property type="molecule type" value="Genomic_DNA"/>
</dbReference>
<dbReference type="GO" id="GO:0000123">
    <property type="term" value="C:histone acetyltransferase complex"/>
    <property type="evidence" value="ECO:0007669"/>
    <property type="project" value="TreeGrafter"/>
</dbReference>
<dbReference type="CDD" id="cd05509">
    <property type="entry name" value="Bromo_gcn5_like"/>
    <property type="match status" value="1"/>
</dbReference>
<dbReference type="InterPro" id="IPR016181">
    <property type="entry name" value="Acyl_CoA_acyltransferase"/>
</dbReference>
<dbReference type="GO" id="GO:0010484">
    <property type="term" value="F:histone H3 acetyltransferase activity"/>
    <property type="evidence" value="ECO:0007669"/>
    <property type="project" value="TreeGrafter"/>
</dbReference>
<dbReference type="RefSeq" id="XP_067927677.1">
    <property type="nucleotide sequence ID" value="XM_068060349.1"/>
</dbReference>
<evidence type="ECO:0000256" key="13">
    <source>
        <dbReference type="SAM" id="MobiDB-lite"/>
    </source>
</evidence>
<evidence type="ECO:0000256" key="7">
    <source>
        <dbReference type="ARBA" id="ARBA00023117"/>
    </source>
</evidence>
<keyword evidence="9" id="KW-0804">Transcription</keyword>
<dbReference type="VEuPathDB" id="ToxoDB:CSUI_000115"/>
<evidence type="ECO:0000259" key="14">
    <source>
        <dbReference type="PROSITE" id="PS50014"/>
    </source>
</evidence>
<dbReference type="AlphaFoldDB" id="A0A2C6KPW0"/>
<dbReference type="Pfam" id="PF00439">
    <property type="entry name" value="Bromodomain"/>
    <property type="match status" value="1"/>
</dbReference>
<evidence type="ECO:0000256" key="11">
    <source>
        <dbReference type="ARBA" id="ARBA00023315"/>
    </source>
</evidence>
<dbReference type="PROSITE" id="PS00633">
    <property type="entry name" value="BROMODOMAIN_1"/>
    <property type="match status" value="1"/>
</dbReference>
<dbReference type="Gene3D" id="1.20.920.10">
    <property type="entry name" value="Bromodomain-like"/>
    <property type="match status" value="1"/>
</dbReference>
<comment type="caution">
    <text evidence="16">The sequence shown here is derived from an EMBL/GenBank/DDBJ whole genome shotgun (WGS) entry which is preliminary data.</text>
</comment>
<dbReference type="Pfam" id="PF00583">
    <property type="entry name" value="Acetyltransf_1"/>
    <property type="match status" value="1"/>
</dbReference>
<dbReference type="InterPro" id="IPR001487">
    <property type="entry name" value="Bromodomain"/>
</dbReference>
<dbReference type="SUPFAM" id="SSF55729">
    <property type="entry name" value="Acyl-CoA N-acyltransferases (Nat)"/>
    <property type="match status" value="1"/>
</dbReference>
<dbReference type="GO" id="GO:0045944">
    <property type="term" value="P:positive regulation of transcription by RNA polymerase II"/>
    <property type="evidence" value="ECO:0007669"/>
    <property type="project" value="TreeGrafter"/>
</dbReference>
<evidence type="ECO:0000256" key="6">
    <source>
        <dbReference type="ARBA" id="ARBA00023015"/>
    </source>
</evidence>
<comment type="subcellular location">
    <subcellularLocation>
        <location evidence="1">Nucleus</location>
    </subcellularLocation>
</comment>
<accession>A0A2C6KPW0</accession>
<dbReference type="PANTHER" id="PTHR45750">
    <property type="entry name" value="GH11602P"/>
    <property type="match status" value="1"/>
</dbReference>
<evidence type="ECO:0000313" key="16">
    <source>
        <dbReference type="EMBL" id="PHJ26031.1"/>
    </source>
</evidence>
<dbReference type="EC" id="2.3.1.48" evidence="3"/>
<keyword evidence="5" id="KW-0156">Chromatin regulator</keyword>
<keyword evidence="8" id="KW-0010">Activator</keyword>
<keyword evidence="4 16" id="KW-0808">Transferase</keyword>
<dbReference type="InterPro" id="IPR000182">
    <property type="entry name" value="GNAT_dom"/>
</dbReference>
<evidence type="ECO:0000256" key="8">
    <source>
        <dbReference type="ARBA" id="ARBA00023159"/>
    </source>
</evidence>
<evidence type="ECO:0000256" key="9">
    <source>
        <dbReference type="ARBA" id="ARBA00023163"/>
    </source>
</evidence>
<dbReference type="InterPro" id="IPR018359">
    <property type="entry name" value="Bromodomain_CS"/>
</dbReference>
<dbReference type="InterPro" id="IPR036427">
    <property type="entry name" value="Bromodomain-like_sf"/>
</dbReference>
<reference evidence="16 17" key="1">
    <citation type="journal article" date="2017" name="Int. J. Parasitol.">
        <title>The genome of the protozoan parasite Cystoisospora suis and a reverse vaccinology approach to identify vaccine candidates.</title>
        <authorList>
            <person name="Palmieri N."/>
            <person name="Shrestha A."/>
            <person name="Ruttkowski B."/>
            <person name="Beck T."/>
            <person name="Vogl C."/>
            <person name="Tomley F."/>
            <person name="Blake D.P."/>
            <person name="Joachim A."/>
        </authorList>
    </citation>
    <scope>NUCLEOTIDE SEQUENCE [LARGE SCALE GENOMIC DNA]</scope>
    <source>
        <strain evidence="16 17">Wien I</strain>
    </source>
</reference>
<dbReference type="PRINTS" id="PR00503">
    <property type="entry name" value="BROMODOMAIN"/>
</dbReference>
<protein>
    <recommendedName>
        <fullName evidence="3">histone acetyltransferase</fullName>
        <ecNumber evidence="3">2.3.1.48</ecNumber>
    </recommendedName>
</protein>
<dbReference type="Proteomes" id="UP000221165">
    <property type="component" value="Unassembled WGS sequence"/>
</dbReference>
<dbReference type="SUPFAM" id="SSF47370">
    <property type="entry name" value="Bromodomain"/>
    <property type="match status" value="1"/>
</dbReference>
<dbReference type="PANTHER" id="PTHR45750:SF3">
    <property type="entry name" value="HISTONE ACETYLTRANSFERASE"/>
    <property type="match status" value="1"/>
</dbReference>
<dbReference type="GO" id="GO:0005634">
    <property type="term" value="C:nucleus"/>
    <property type="evidence" value="ECO:0007669"/>
    <property type="project" value="UniProtKB-SubCell"/>
</dbReference>
<sequence>MPLASACSLAALQVNTHVRDSLTKDAENPTIADIVKPIILAFYQDGGAAVPNVLPDFRPRRRSTRSRLQEDWLTTPDQYPYLTSEEPDGEGPEEPYSQASQACKDKGDSETARGVRTPGTQEFAQEDALFRPQHKQTESSENNVDQERLHGACEPGTRKVNAPLPDKSRGHAQDEEGFRRVPAHAQSSVPSTASTCTYAGAGGDGYDSVRNLNIDRSSSVRKSESEALRETRRLSCSESLRTNRKPAEEDNSTSPSADVDEAGLAATRLAPEVTLVASGELADSKRSRVMGADKEQDFTPRHKNADAASSLSSSGDLAEEEKIGVCEDGNVSEETRKEQDAVSMFETGPEYIHPQLREAILSVTAALEIQQLYPPRKKPSGHEAARCGVFGCREQEQGVESRTAHAAGSKEEQSRDAYRCRPGKEERRSDTPKFEAESINAKFVEAGECGAKRRKVASSDGEDCLSKAEGQICGLRTTNDGEKSTGCPQSRTQELYDAGVCACNASQLEEHSSEETSLGADKRKVAGQTALSDSHPRKPDEEKENHGATSSWDDFCCCGEGTRDEAGEAVWIARGILPYDVLYGRWKGFLMKVAPTGLGLASYFGRSFIFHVLHECLPSLLEELSYTVAGSSPADLRRFVLALAEAVGLSRRHANDLFQEASSSRASRLESILPSETGLGFLHRDAGGAREEELGIISFCCITNDRQPLHMAQLVTAKNIFSRQLPKMPREYIVRLVFDRHHFTYCLLKQGRVIGGVCFRPYAEKKFAEIAFLAISSSEQVKGYGTRLMNHLKEHVKRSGIEYFLTYADNFAVGYFRKQGFTSKISMSRDRWMGYIKDYDGGTLMECKINPKINYLQLSQLLARQKIAVKGCVEKHCSSLVWPSITFWKENPGQLLPPSEIPGLAQLDTKNELRHFLTNNGNGMGFGFPGPAARNGLGRPFGLSRDGLKFEGNKGAGGAVMSLKSQISALLSLLEKHSSSWPFRRPVSAAEAPDYYEVIARPMDISTLKKKNRLGVYRTKAAFREDLLLMFDNCRLYNSSETIYYKYADELQGFVWPKLDLLTDM</sequence>
<feature type="compositionally biased region" description="Basic and acidic residues" evidence="13">
    <location>
        <begin position="534"/>
        <end position="546"/>
    </location>
</feature>
<keyword evidence="17" id="KW-1185">Reference proteome</keyword>
<keyword evidence="6" id="KW-0805">Transcription regulation</keyword>
<feature type="compositionally biased region" description="Polar residues" evidence="13">
    <location>
        <begin position="185"/>
        <end position="197"/>
    </location>
</feature>
<keyword evidence="7 12" id="KW-0103">Bromodomain</keyword>